<evidence type="ECO:0000313" key="3">
    <source>
        <dbReference type="Proteomes" id="UP000000657"/>
    </source>
</evidence>
<dbReference type="HOGENOM" id="CLU_049719_0_0_11"/>
<dbReference type="InterPro" id="IPR021312">
    <property type="entry name" value="DUF2889"/>
</dbReference>
<dbReference type="KEGG" id="fal:FRAAL4804"/>
<reference evidence="2 3" key="1">
    <citation type="journal article" date="2007" name="Genome Res.">
        <title>Genome characteristics of facultatively symbiotic Frankia sp. strains reflect host range and host plant biogeography.</title>
        <authorList>
            <person name="Normand P."/>
            <person name="Lapierre P."/>
            <person name="Tisa L.S."/>
            <person name="Gogarten J.P."/>
            <person name="Alloisio N."/>
            <person name="Bagnarol E."/>
            <person name="Bassi C.A."/>
            <person name="Berry A.M."/>
            <person name="Bickhart D.M."/>
            <person name="Choisne N."/>
            <person name="Couloux A."/>
            <person name="Cournoyer B."/>
            <person name="Cruveiller S."/>
            <person name="Daubin V."/>
            <person name="Demange N."/>
            <person name="Francino M.P."/>
            <person name="Goltsman E."/>
            <person name="Huang Y."/>
            <person name="Kopp O.R."/>
            <person name="Labarre L."/>
            <person name="Lapidus A."/>
            <person name="Lavire C."/>
            <person name="Marechal J."/>
            <person name="Martinez M."/>
            <person name="Mastronunzio J.E."/>
            <person name="Mullin B.C."/>
            <person name="Niemann J."/>
            <person name="Pujic P."/>
            <person name="Rawnsley T."/>
            <person name="Rouy Z."/>
            <person name="Schenowitz C."/>
            <person name="Sellstedt A."/>
            <person name="Tavares F."/>
            <person name="Tomkins J.P."/>
            <person name="Vallenet D."/>
            <person name="Valverde C."/>
            <person name="Wall L.G."/>
            <person name="Wang Y."/>
            <person name="Medigue C."/>
            <person name="Benson D.R."/>
        </authorList>
    </citation>
    <scope>NUCLEOTIDE SEQUENCE [LARGE SCALE GENOMIC DNA]</scope>
    <source>
        <strain evidence="3">DSM 45986 / CECT 9034 / ACN14a</strain>
    </source>
</reference>
<gene>
    <name evidence="2" type="ordered locus">FRAAL4804</name>
</gene>
<dbReference type="STRING" id="326424.FRAAL4804"/>
<organism evidence="2 3">
    <name type="scientific">Frankia alni (strain DSM 45986 / CECT 9034 / ACN14a)</name>
    <dbReference type="NCBI Taxonomy" id="326424"/>
    <lineage>
        <taxon>Bacteria</taxon>
        <taxon>Bacillati</taxon>
        <taxon>Actinomycetota</taxon>
        <taxon>Actinomycetes</taxon>
        <taxon>Frankiales</taxon>
        <taxon>Frankiaceae</taxon>
        <taxon>Frankia</taxon>
    </lineage>
</organism>
<sequence length="382" mass="40292">MHAPMTTVPLRTLHPRHGIHEPTSGTLARAAGSVRRTTTIDMLRPEGFGGPLHLVGRGRDLRTADDRPGGAGRTGEWPGERPDGDRVDGDRVDGAAAGAEVLGEAAVHAVVDFTAGRELRQITSDPARPALTGLVGRSVAAGFRSRLDEVDPALATEENLLYLLLDDLPGAALVSGHAYGAAAQEARETGSPAIPPLRQGDYRHVADLCAGFATGGTIMNEVEAFGHSPVVTGPIAPSLDRPGDPLAWHDTPPLPARGMRRARRVDVRLDGSAARAHVDALFRDSYVLPEGVATVIHEYTVTAEVDTATSTFLRCEATPRALPFVECPAAAASATRLAGMPLAGLRPFVRRTFLGTSTCTHLNDTLRVLEDVQALLGALRTG</sequence>
<accession>Q0RGE2</accession>
<evidence type="ECO:0000256" key="1">
    <source>
        <dbReference type="SAM" id="MobiDB-lite"/>
    </source>
</evidence>
<name>Q0RGE2_FRAAA</name>
<dbReference type="Pfam" id="PF11136">
    <property type="entry name" value="DUF2889"/>
    <property type="match status" value="1"/>
</dbReference>
<protein>
    <recommendedName>
        <fullName evidence="4">DUF2889 domain-containing protein</fullName>
    </recommendedName>
</protein>
<evidence type="ECO:0008006" key="4">
    <source>
        <dbReference type="Google" id="ProtNLM"/>
    </source>
</evidence>
<feature type="region of interest" description="Disordered" evidence="1">
    <location>
        <begin position="43"/>
        <end position="86"/>
    </location>
</feature>
<dbReference type="Proteomes" id="UP000000657">
    <property type="component" value="Chromosome"/>
</dbReference>
<feature type="compositionally biased region" description="Basic and acidic residues" evidence="1">
    <location>
        <begin position="57"/>
        <end position="68"/>
    </location>
</feature>
<keyword evidence="3" id="KW-1185">Reference proteome</keyword>
<proteinExistence type="predicted"/>
<dbReference type="AlphaFoldDB" id="Q0RGE2"/>
<dbReference type="EMBL" id="CT573213">
    <property type="protein sequence ID" value="CAJ63445.1"/>
    <property type="molecule type" value="Genomic_DNA"/>
</dbReference>
<dbReference type="eggNOG" id="ENOG5032UAQ">
    <property type="taxonomic scope" value="Bacteria"/>
</dbReference>
<feature type="region of interest" description="Disordered" evidence="1">
    <location>
        <begin position="1"/>
        <end position="24"/>
    </location>
</feature>
<evidence type="ECO:0000313" key="2">
    <source>
        <dbReference type="EMBL" id="CAJ63445.1"/>
    </source>
</evidence>